<dbReference type="AlphaFoldDB" id="A0A151WEQ0"/>
<reference evidence="1 2" key="1">
    <citation type="submission" date="2015-09" db="EMBL/GenBank/DDBJ databases">
        <title>Trachymyrmex zeteki WGS genome.</title>
        <authorList>
            <person name="Nygaard S."/>
            <person name="Hu H."/>
            <person name="Boomsma J."/>
            <person name="Zhang G."/>
        </authorList>
    </citation>
    <scope>NUCLEOTIDE SEQUENCE [LARGE SCALE GENOMIC DNA]</scope>
    <source>
        <strain evidence="1">Tzet28-1</strain>
        <tissue evidence="1">Whole body</tissue>
    </source>
</reference>
<evidence type="ECO:0000313" key="1">
    <source>
        <dbReference type="EMBL" id="KYQ46277.1"/>
    </source>
</evidence>
<proteinExistence type="predicted"/>
<organism evidence="1 2">
    <name type="scientific">Mycetomoellerius zeteki</name>
    <dbReference type="NCBI Taxonomy" id="64791"/>
    <lineage>
        <taxon>Eukaryota</taxon>
        <taxon>Metazoa</taxon>
        <taxon>Ecdysozoa</taxon>
        <taxon>Arthropoda</taxon>
        <taxon>Hexapoda</taxon>
        <taxon>Insecta</taxon>
        <taxon>Pterygota</taxon>
        <taxon>Neoptera</taxon>
        <taxon>Endopterygota</taxon>
        <taxon>Hymenoptera</taxon>
        <taxon>Apocrita</taxon>
        <taxon>Aculeata</taxon>
        <taxon>Formicoidea</taxon>
        <taxon>Formicidae</taxon>
        <taxon>Myrmicinae</taxon>
        <taxon>Mycetomoellerius</taxon>
    </lineage>
</organism>
<name>A0A151WEQ0_9HYME</name>
<sequence>GRGSTHSNPLIANVIHKVFSVIFFIVHIKVLEICVCSLHFELSQYGIEDIESSSKIESAAQTCIEVFLRT</sequence>
<accession>A0A151WEQ0</accession>
<dbReference type="EMBL" id="KQ983238">
    <property type="protein sequence ID" value="KYQ46277.1"/>
    <property type="molecule type" value="Genomic_DNA"/>
</dbReference>
<dbReference type="Proteomes" id="UP000075809">
    <property type="component" value="Unassembled WGS sequence"/>
</dbReference>
<feature type="non-terminal residue" evidence="1">
    <location>
        <position position="1"/>
    </location>
</feature>
<keyword evidence="2" id="KW-1185">Reference proteome</keyword>
<evidence type="ECO:0000313" key="2">
    <source>
        <dbReference type="Proteomes" id="UP000075809"/>
    </source>
</evidence>
<protein>
    <submittedName>
        <fullName evidence="1">Uncharacterized protein</fullName>
    </submittedName>
</protein>
<gene>
    <name evidence="1" type="ORF">ALC60_14699</name>
</gene>